<dbReference type="GO" id="GO:0099518">
    <property type="term" value="P:vesicle cytoskeletal trafficking"/>
    <property type="evidence" value="ECO:0007669"/>
    <property type="project" value="TreeGrafter"/>
</dbReference>
<dbReference type="PANTHER" id="PTHR18911">
    <property type="entry name" value="CTCL TUMOR ANTIGEN HD-CL-01"/>
    <property type="match status" value="1"/>
</dbReference>
<keyword evidence="1" id="KW-0175">Coiled coil</keyword>
<dbReference type="GO" id="GO:0031267">
    <property type="term" value="F:small GTPase binding"/>
    <property type="evidence" value="ECO:0007669"/>
    <property type="project" value="TreeGrafter"/>
</dbReference>
<keyword evidence="3" id="KW-1185">Reference proteome</keyword>
<accession>A0A3P7F0W1</accession>
<protein>
    <submittedName>
        <fullName evidence="2">Uncharacterized protein</fullName>
    </submittedName>
</protein>
<dbReference type="GO" id="GO:0005802">
    <property type="term" value="C:trans-Golgi network"/>
    <property type="evidence" value="ECO:0007669"/>
    <property type="project" value="TreeGrafter"/>
</dbReference>
<dbReference type="OrthoDB" id="5583482at2759"/>
<dbReference type="InterPro" id="IPR038830">
    <property type="entry name" value="CCDC186"/>
</dbReference>
<sequence length="285" mass="31788">MQKAYDELLSVREEMASCVERETQLSEFTRRLTERNAGLQTAHLATQARLEASERAVSEASRAAKEATDLLHAFEQRARMERTQATNTITSLEAKISELRQSEEALRVDLTREQVENASLKRKQHALDRELARLMAQQRKLSYQASTNGTPCQDITPNRSLADSNLSISALNDVNSLTPQSSKLSSPLPALGDALLVASRNEEVAANSVASAAREAATDNIGASDLEVQTLEPNRLLLLNKIDRLQRTNVRLMEKIDFMHEHIGQLTQELQKKSQILQDSTRLNS</sequence>
<feature type="coiled-coil region" evidence="1">
    <location>
        <begin position="50"/>
        <end position="137"/>
    </location>
</feature>
<dbReference type="PANTHER" id="PTHR18911:SF5">
    <property type="entry name" value="COILED-COIL DOMAIN-CONTAINING PROTEIN 186"/>
    <property type="match status" value="1"/>
</dbReference>
<gene>
    <name evidence="2" type="ORF">TTAC_LOCUS3374</name>
</gene>
<organism evidence="2 3">
    <name type="scientific">Hydatigena taeniaeformis</name>
    <name type="common">Feline tapeworm</name>
    <name type="synonym">Taenia taeniaeformis</name>
    <dbReference type="NCBI Taxonomy" id="6205"/>
    <lineage>
        <taxon>Eukaryota</taxon>
        <taxon>Metazoa</taxon>
        <taxon>Spiralia</taxon>
        <taxon>Lophotrochozoa</taxon>
        <taxon>Platyhelminthes</taxon>
        <taxon>Cestoda</taxon>
        <taxon>Eucestoda</taxon>
        <taxon>Cyclophyllidea</taxon>
        <taxon>Taeniidae</taxon>
        <taxon>Hydatigera</taxon>
    </lineage>
</organism>
<evidence type="ECO:0000256" key="1">
    <source>
        <dbReference type="SAM" id="Coils"/>
    </source>
</evidence>
<reference evidence="2 3" key="1">
    <citation type="submission" date="2018-11" db="EMBL/GenBank/DDBJ databases">
        <authorList>
            <consortium name="Pathogen Informatics"/>
        </authorList>
    </citation>
    <scope>NUCLEOTIDE SEQUENCE [LARGE SCALE GENOMIC DNA]</scope>
</reference>
<proteinExistence type="predicted"/>
<evidence type="ECO:0000313" key="2">
    <source>
        <dbReference type="EMBL" id="VDM22494.1"/>
    </source>
</evidence>
<dbReference type="Proteomes" id="UP000274429">
    <property type="component" value="Unassembled WGS sequence"/>
</dbReference>
<name>A0A3P7F0W1_HYDTA</name>
<dbReference type="EMBL" id="UYWX01002331">
    <property type="protein sequence ID" value="VDM22494.1"/>
    <property type="molecule type" value="Genomic_DNA"/>
</dbReference>
<evidence type="ECO:0000313" key="3">
    <source>
        <dbReference type="Proteomes" id="UP000274429"/>
    </source>
</evidence>
<dbReference type="AlphaFoldDB" id="A0A3P7F0W1"/>